<dbReference type="AlphaFoldDB" id="A0A0L7LSU8"/>
<dbReference type="PANTHER" id="PTHR21325">
    <property type="entry name" value="PHOSPHOLIPASE B, PLB1"/>
    <property type="match status" value="1"/>
</dbReference>
<dbReference type="InterPro" id="IPR038885">
    <property type="entry name" value="PLB1"/>
</dbReference>
<comment type="caution">
    <text evidence="1">The sequence shown here is derived from an EMBL/GenBank/DDBJ whole genome shotgun (WGS) entry which is preliminary data.</text>
</comment>
<name>A0A0L7LSU8_OPEBR</name>
<evidence type="ECO:0000313" key="1">
    <source>
        <dbReference type="EMBL" id="KOB78459.1"/>
    </source>
</evidence>
<dbReference type="PANTHER" id="PTHR21325:SF31">
    <property type="entry name" value="GH22081P-RELATED"/>
    <property type="match status" value="1"/>
</dbReference>
<dbReference type="STRING" id="104452.A0A0L7LSU8"/>
<protein>
    <submittedName>
        <fullName evidence="1">Uncharacterized protein</fullName>
    </submittedName>
</protein>
<dbReference type="GO" id="GO:0004620">
    <property type="term" value="F:phospholipase activity"/>
    <property type="evidence" value="ECO:0007669"/>
    <property type="project" value="InterPro"/>
</dbReference>
<dbReference type="EMBL" id="JTDY01000172">
    <property type="protein sequence ID" value="KOB78459.1"/>
    <property type="molecule type" value="Genomic_DNA"/>
</dbReference>
<dbReference type="InterPro" id="IPR001087">
    <property type="entry name" value="GDSL"/>
</dbReference>
<organism evidence="1 2">
    <name type="scientific">Operophtera brumata</name>
    <name type="common">Winter moth</name>
    <name type="synonym">Phalaena brumata</name>
    <dbReference type="NCBI Taxonomy" id="104452"/>
    <lineage>
        <taxon>Eukaryota</taxon>
        <taxon>Metazoa</taxon>
        <taxon>Ecdysozoa</taxon>
        <taxon>Arthropoda</taxon>
        <taxon>Hexapoda</taxon>
        <taxon>Insecta</taxon>
        <taxon>Pterygota</taxon>
        <taxon>Neoptera</taxon>
        <taxon>Endopterygota</taxon>
        <taxon>Lepidoptera</taxon>
        <taxon>Glossata</taxon>
        <taxon>Ditrysia</taxon>
        <taxon>Geometroidea</taxon>
        <taxon>Geometridae</taxon>
        <taxon>Larentiinae</taxon>
        <taxon>Operophtera</taxon>
    </lineage>
</organism>
<evidence type="ECO:0000313" key="2">
    <source>
        <dbReference type="Proteomes" id="UP000037510"/>
    </source>
</evidence>
<reference evidence="1 2" key="1">
    <citation type="journal article" date="2015" name="Genome Biol. Evol.">
        <title>The genome of winter moth (Operophtera brumata) provides a genomic perspective on sexual dimorphism and phenology.</title>
        <authorList>
            <person name="Derks M.F."/>
            <person name="Smit S."/>
            <person name="Salis L."/>
            <person name="Schijlen E."/>
            <person name="Bossers A."/>
            <person name="Mateman C."/>
            <person name="Pijl A.S."/>
            <person name="de Ridder D."/>
            <person name="Groenen M.A."/>
            <person name="Visser M.E."/>
            <person name="Megens H.J."/>
        </authorList>
    </citation>
    <scope>NUCLEOTIDE SEQUENCE [LARGE SCALE GENOMIC DNA]</scope>
    <source>
        <strain evidence="1">WM2013NL</strain>
        <tissue evidence="1">Head and thorax</tissue>
    </source>
</reference>
<gene>
    <name evidence="1" type="ORF">OBRU01_02366</name>
</gene>
<sequence length="118" mass="13081">MPYGGDATWREFLTLPNILKEYNPNLRGYSTGTGEWLTKNAKFNVAFPVASDEDAYRQAKMLTIFIGANDICSAACLSPVSWSPAAHARKLARALDYLQKHLPRTLVNLVPVLGKSRV</sequence>
<dbReference type="Proteomes" id="UP000037510">
    <property type="component" value="Unassembled WGS sequence"/>
</dbReference>
<accession>A0A0L7LSU8</accession>
<dbReference type="GO" id="GO:0006644">
    <property type="term" value="P:phospholipid metabolic process"/>
    <property type="evidence" value="ECO:0007669"/>
    <property type="project" value="TreeGrafter"/>
</dbReference>
<dbReference type="Pfam" id="PF00657">
    <property type="entry name" value="Lipase_GDSL"/>
    <property type="match status" value="1"/>
</dbReference>
<keyword evidence="2" id="KW-1185">Reference proteome</keyword>
<proteinExistence type="predicted"/>
<dbReference type="SUPFAM" id="SSF52266">
    <property type="entry name" value="SGNH hydrolase"/>
    <property type="match status" value="1"/>
</dbReference>